<dbReference type="Proteomes" id="UP000801492">
    <property type="component" value="Unassembled WGS sequence"/>
</dbReference>
<evidence type="ECO:0000256" key="1">
    <source>
        <dbReference type="SAM" id="MobiDB-lite"/>
    </source>
</evidence>
<evidence type="ECO:0000313" key="3">
    <source>
        <dbReference type="Proteomes" id="UP000801492"/>
    </source>
</evidence>
<sequence>MGDLLLKQKPPRMSQWQSLEMLSRRPWFPVQPQRSPRGRQQSFNFRPPEAIDYRYAGISNSPYSPGSFCQQNKSRDYCYLTPYYRNAMPPPPNPNRDRLLMVDPSRNKRAHMKKSELSACQCRSKSLDDVRPEIVEMSSEWEEDENGNKITSRRKHNNSNNNSSSNKYNNNKKYQNNRRSMDNLLIDTAYGVSSKRIGSWQ</sequence>
<dbReference type="OrthoDB" id="187712at2759"/>
<comment type="caution">
    <text evidence="2">The sequence shown here is derived from an EMBL/GenBank/DDBJ whole genome shotgun (WGS) entry which is preliminary data.</text>
</comment>
<protein>
    <submittedName>
        <fullName evidence="2">Uncharacterized protein</fullName>
    </submittedName>
</protein>
<feature type="compositionally biased region" description="Low complexity" evidence="1">
    <location>
        <begin position="158"/>
        <end position="175"/>
    </location>
</feature>
<accession>A0A8K0G0U9</accession>
<name>A0A8K0G0U9_IGNLU</name>
<dbReference type="EMBL" id="VTPC01090227">
    <property type="protein sequence ID" value="KAF2884082.1"/>
    <property type="molecule type" value="Genomic_DNA"/>
</dbReference>
<gene>
    <name evidence="2" type="ORF">ILUMI_22101</name>
</gene>
<reference evidence="2" key="1">
    <citation type="submission" date="2019-08" db="EMBL/GenBank/DDBJ databases">
        <title>The genome of the North American firefly Photinus pyralis.</title>
        <authorList>
            <consortium name="Photinus pyralis genome working group"/>
            <person name="Fallon T.R."/>
            <person name="Sander Lower S.E."/>
            <person name="Weng J.-K."/>
        </authorList>
    </citation>
    <scope>NUCLEOTIDE SEQUENCE</scope>
    <source>
        <strain evidence="2">TRF0915ILg1</strain>
        <tissue evidence="2">Whole body</tissue>
    </source>
</reference>
<evidence type="ECO:0000313" key="2">
    <source>
        <dbReference type="EMBL" id="KAF2884082.1"/>
    </source>
</evidence>
<dbReference type="AlphaFoldDB" id="A0A8K0G0U9"/>
<keyword evidence="3" id="KW-1185">Reference proteome</keyword>
<feature type="non-terminal residue" evidence="2">
    <location>
        <position position="201"/>
    </location>
</feature>
<organism evidence="2 3">
    <name type="scientific">Ignelater luminosus</name>
    <name type="common">Cucubano</name>
    <name type="synonym">Pyrophorus luminosus</name>
    <dbReference type="NCBI Taxonomy" id="2038154"/>
    <lineage>
        <taxon>Eukaryota</taxon>
        <taxon>Metazoa</taxon>
        <taxon>Ecdysozoa</taxon>
        <taxon>Arthropoda</taxon>
        <taxon>Hexapoda</taxon>
        <taxon>Insecta</taxon>
        <taxon>Pterygota</taxon>
        <taxon>Neoptera</taxon>
        <taxon>Endopterygota</taxon>
        <taxon>Coleoptera</taxon>
        <taxon>Polyphaga</taxon>
        <taxon>Elateriformia</taxon>
        <taxon>Elateroidea</taxon>
        <taxon>Elateridae</taxon>
        <taxon>Agrypninae</taxon>
        <taxon>Pyrophorini</taxon>
        <taxon>Ignelater</taxon>
    </lineage>
</organism>
<feature type="region of interest" description="Disordered" evidence="1">
    <location>
        <begin position="136"/>
        <end position="175"/>
    </location>
</feature>
<proteinExistence type="predicted"/>